<organism evidence="1">
    <name type="scientific">viral metagenome</name>
    <dbReference type="NCBI Taxonomy" id="1070528"/>
    <lineage>
        <taxon>unclassified sequences</taxon>
        <taxon>metagenomes</taxon>
        <taxon>organismal metagenomes</taxon>
    </lineage>
</organism>
<proteinExistence type="predicted"/>
<dbReference type="AlphaFoldDB" id="A0A6C0JP67"/>
<accession>A0A6C0JP67</accession>
<protein>
    <submittedName>
        <fullName evidence="1">Uncharacterized protein</fullName>
    </submittedName>
</protein>
<dbReference type="EMBL" id="MN740431">
    <property type="protein sequence ID" value="QHU06227.1"/>
    <property type="molecule type" value="Genomic_DNA"/>
</dbReference>
<sequence>MKISSNFKKYVLIGLLLFFVLLFVLFYCNSLMEGFQEGAETLDSAIAAADSKNSKKNSEEKLDAPNCFTNGQINNINLNLKAALDTLTKIKSESASK</sequence>
<evidence type="ECO:0000313" key="1">
    <source>
        <dbReference type="EMBL" id="QHU06227.1"/>
    </source>
</evidence>
<name>A0A6C0JP67_9ZZZZ</name>
<reference evidence="1" key="1">
    <citation type="journal article" date="2020" name="Nature">
        <title>Giant virus diversity and host interactions through global metagenomics.</title>
        <authorList>
            <person name="Schulz F."/>
            <person name="Roux S."/>
            <person name="Paez-Espino D."/>
            <person name="Jungbluth S."/>
            <person name="Walsh D.A."/>
            <person name="Denef V.J."/>
            <person name="McMahon K.D."/>
            <person name="Konstantinidis K.T."/>
            <person name="Eloe-Fadrosh E.A."/>
            <person name="Kyrpides N.C."/>
            <person name="Woyke T."/>
        </authorList>
    </citation>
    <scope>NUCLEOTIDE SEQUENCE</scope>
    <source>
        <strain evidence="1">GVMAG-M-3300027747-57</strain>
    </source>
</reference>